<evidence type="ECO:0000313" key="12">
    <source>
        <dbReference type="Proteomes" id="UP001152320"/>
    </source>
</evidence>
<keyword evidence="3" id="KW-0808">Transferase</keyword>
<comment type="subcellular location">
    <subcellularLocation>
        <location evidence="1">Golgi apparatus membrane</location>
        <topology evidence="1">Single-pass type II membrane protein</topology>
    </subcellularLocation>
</comment>
<evidence type="ECO:0000256" key="5">
    <source>
        <dbReference type="ARBA" id="ARBA00022968"/>
    </source>
</evidence>
<sequence length="464" mass="53657">MGDQTFRKMVWKRKFLYLVCVGSVVACMIFINTNKDEPVSFSHSRLQASEYVIASTEGIESPSVQQSVSGGQNIKGRFHHSLLPTVRLSRTNLPTFNQSFSTKTETLMRHFSNSSSKASDMNRNFFINSSIINLEAGNQGKLSSSEIFYKAPNRTLLSLILGDKNDQARSINNHYNRVFQWDDRDPEGWRGLPFSKGEVAPKTDRIIFNRVGKCGSRSMIAMLRDLAQQNGFNLISSVVYNQTHVPKLREKHIVSILDQVQPPYLFQRHIHYVNFKRHMAQEVVYINIIREPIARMVSQYYFARYGDGILGKARAKWNRPLEEFNETIDECVKHEHRDCSGHRTFYIIPFFCGNSKRCVTPSKWALQRAMYNVQNNFLVVGILEEFDLTLRILETVLPTFFAGAMELYQTSANVAENITKTTTSFKIPPSKETIEILKERLKYEYKFYNFVKQRLYEQKARLGL</sequence>
<evidence type="ECO:0000313" key="11">
    <source>
        <dbReference type="EMBL" id="KAJ8027224.1"/>
    </source>
</evidence>
<proteinExistence type="inferred from homology"/>
<dbReference type="SUPFAM" id="SSF52540">
    <property type="entry name" value="P-loop containing nucleoside triphosphate hydrolases"/>
    <property type="match status" value="1"/>
</dbReference>
<keyword evidence="12" id="KW-1185">Reference proteome</keyword>
<dbReference type="Pfam" id="PF03567">
    <property type="entry name" value="Sulfotransfer_2"/>
    <property type="match status" value="1"/>
</dbReference>
<evidence type="ECO:0000256" key="2">
    <source>
        <dbReference type="ARBA" id="ARBA00010569"/>
    </source>
</evidence>
<keyword evidence="7" id="KW-0333">Golgi apparatus</keyword>
<accession>A0A9Q0YTT1</accession>
<dbReference type="PROSITE" id="PS51257">
    <property type="entry name" value="PROKAR_LIPOPROTEIN"/>
    <property type="match status" value="1"/>
</dbReference>
<evidence type="ECO:0000256" key="1">
    <source>
        <dbReference type="ARBA" id="ARBA00004323"/>
    </source>
</evidence>
<dbReference type="PANTHER" id="PTHR12129:SF15">
    <property type="entry name" value="URONYL 2-SULFOTRANSFERASE"/>
    <property type="match status" value="1"/>
</dbReference>
<evidence type="ECO:0000256" key="9">
    <source>
        <dbReference type="ARBA" id="ARBA00023180"/>
    </source>
</evidence>
<keyword evidence="4 10" id="KW-0812">Transmembrane</keyword>
<evidence type="ECO:0000256" key="8">
    <source>
        <dbReference type="ARBA" id="ARBA00023136"/>
    </source>
</evidence>
<dbReference type="InterPro" id="IPR007734">
    <property type="entry name" value="Heparan_SO4_2-O-STrfase"/>
</dbReference>
<dbReference type="InterPro" id="IPR027417">
    <property type="entry name" value="P-loop_NTPase"/>
</dbReference>
<evidence type="ECO:0000256" key="6">
    <source>
        <dbReference type="ARBA" id="ARBA00022989"/>
    </source>
</evidence>
<dbReference type="GO" id="GO:0008146">
    <property type="term" value="F:sulfotransferase activity"/>
    <property type="evidence" value="ECO:0007669"/>
    <property type="project" value="InterPro"/>
</dbReference>
<dbReference type="EMBL" id="JAIZAY010000016">
    <property type="protein sequence ID" value="KAJ8027224.1"/>
    <property type="molecule type" value="Genomic_DNA"/>
</dbReference>
<dbReference type="Proteomes" id="UP001152320">
    <property type="component" value="Chromosome 16"/>
</dbReference>
<evidence type="ECO:0000256" key="4">
    <source>
        <dbReference type="ARBA" id="ARBA00022692"/>
    </source>
</evidence>
<dbReference type="PANTHER" id="PTHR12129">
    <property type="entry name" value="HEPARAN SULFATE 2-O-SULFOTRANSFERASE"/>
    <property type="match status" value="1"/>
</dbReference>
<keyword evidence="9" id="KW-0325">Glycoprotein</keyword>
<keyword evidence="8 10" id="KW-0472">Membrane</keyword>
<evidence type="ECO:0000256" key="3">
    <source>
        <dbReference type="ARBA" id="ARBA00022679"/>
    </source>
</evidence>
<dbReference type="OrthoDB" id="10019582at2759"/>
<dbReference type="InterPro" id="IPR005331">
    <property type="entry name" value="Sulfotransferase"/>
</dbReference>
<feature type="transmembrane region" description="Helical" evidence="10">
    <location>
        <begin position="15"/>
        <end position="33"/>
    </location>
</feature>
<evidence type="ECO:0000256" key="10">
    <source>
        <dbReference type="SAM" id="Phobius"/>
    </source>
</evidence>
<organism evidence="11 12">
    <name type="scientific">Holothuria leucospilota</name>
    <name type="common">Black long sea cucumber</name>
    <name type="synonym">Mertensiothuria leucospilota</name>
    <dbReference type="NCBI Taxonomy" id="206669"/>
    <lineage>
        <taxon>Eukaryota</taxon>
        <taxon>Metazoa</taxon>
        <taxon>Echinodermata</taxon>
        <taxon>Eleutherozoa</taxon>
        <taxon>Echinozoa</taxon>
        <taxon>Holothuroidea</taxon>
        <taxon>Aspidochirotacea</taxon>
        <taxon>Aspidochirotida</taxon>
        <taxon>Holothuriidae</taxon>
        <taxon>Holothuria</taxon>
    </lineage>
</organism>
<reference evidence="11" key="1">
    <citation type="submission" date="2021-10" db="EMBL/GenBank/DDBJ databases">
        <title>Tropical sea cucumber genome reveals ecological adaptation and Cuvierian tubules defense mechanism.</title>
        <authorList>
            <person name="Chen T."/>
        </authorList>
    </citation>
    <scope>NUCLEOTIDE SEQUENCE</scope>
    <source>
        <strain evidence="11">Nanhai2018</strain>
        <tissue evidence="11">Muscle</tissue>
    </source>
</reference>
<keyword evidence="6 10" id="KW-1133">Transmembrane helix</keyword>
<keyword evidence="5" id="KW-0735">Signal-anchor</keyword>
<dbReference type="GO" id="GO:0000139">
    <property type="term" value="C:Golgi membrane"/>
    <property type="evidence" value="ECO:0007669"/>
    <property type="project" value="UniProtKB-SubCell"/>
</dbReference>
<gene>
    <name evidence="11" type="ORF">HOLleu_32306</name>
</gene>
<comment type="caution">
    <text evidence="11">The sequence shown here is derived from an EMBL/GenBank/DDBJ whole genome shotgun (WGS) entry which is preliminary data.</text>
</comment>
<dbReference type="Gene3D" id="3.40.50.300">
    <property type="entry name" value="P-loop containing nucleotide triphosphate hydrolases"/>
    <property type="match status" value="1"/>
</dbReference>
<evidence type="ECO:0000256" key="7">
    <source>
        <dbReference type="ARBA" id="ARBA00023034"/>
    </source>
</evidence>
<protein>
    <submittedName>
        <fullName evidence="11">Uronyl 2-sulfotransferase</fullName>
    </submittedName>
</protein>
<name>A0A9Q0YTT1_HOLLE</name>
<comment type="similarity">
    <text evidence="2">Belongs to the sulfotransferase 3 family.</text>
</comment>
<dbReference type="AlphaFoldDB" id="A0A9Q0YTT1"/>